<dbReference type="SUPFAM" id="SSF48576">
    <property type="entry name" value="Terpenoid synthases"/>
    <property type="match status" value="1"/>
</dbReference>
<dbReference type="PANTHER" id="PTHR31225:SF98">
    <property type="entry name" value="TERPENE SYNTHASE 9-RELATED"/>
    <property type="match status" value="1"/>
</dbReference>
<comment type="caution">
    <text evidence="3">The sequence shown here is derived from an EMBL/GenBank/DDBJ whole genome shotgun (WGS) entry which is preliminary data.</text>
</comment>
<gene>
    <name evidence="3" type="ORF">HanXRQr2_Chr02g0077811</name>
</gene>
<dbReference type="InterPro" id="IPR008949">
    <property type="entry name" value="Isoprenoid_synthase_dom_sf"/>
</dbReference>
<dbReference type="EC" id="4.2.3.-" evidence="3"/>
<dbReference type="PANTHER" id="PTHR31225">
    <property type="entry name" value="OS04G0344100 PROTEIN-RELATED"/>
    <property type="match status" value="1"/>
</dbReference>
<dbReference type="Proteomes" id="UP000215914">
    <property type="component" value="Unassembled WGS sequence"/>
</dbReference>
<dbReference type="EMBL" id="MNCJ02000317">
    <property type="protein sequence ID" value="KAF5819457.1"/>
    <property type="molecule type" value="Genomic_DNA"/>
</dbReference>
<protein>
    <submittedName>
        <fullName evidence="3">Lyase</fullName>
        <ecNumber evidence="3">4.2.3.-</ecNumber>
    </submittedName>
</protein>
<dbReference type="AlphaFoldDB" id="A0A9K3NZS7"/>
<reference evidence="3" key="1">
    <citation type="journal article" date="2017" name="Nature">
        <title>The sunflower genome provides insights into oil metabolism, flowering and Asterid evolution.</title>
        <authorList>
            <person name="Badouin H."/>
            <person name="Gouzy J."/>
            <person name="Grassa C.J."/>
            <person name="Murat F."/>
            <person name="Staton S.E."/>
            <person name="Cottret L."/>
            <person name="Lelandais-Briere C."/>
            <person name="Owens G.L."/>
            <person name="Carrere S."/>
            <person name="Mayjonade B."/>
            <person name="Legrand L."/>
            <person name="Gill N."/>
            <person name="Kane N.C."/>
            <person name="Bowers J.E."/>
            <person name="Hubner S."/>
            <person name="Bellec A."/>
            <person name="Berard A."/>
            <person name="Berges H."/>
            <person name="Blanchet N."/>
            <person name="Boniface M.C."/>
            <person name="Brunel D."/>
            <person name="Catrice O."/>
            <person name="Chaidir N."/>
            <person name="Claudel C."/>
            <person name="Donnadieu C."/>
            <person name="Faraut T."/>
            <person name="Fievet G."/>
            <person name="Helmstetter N."/>
            <person name="King M."/>
            <person name="Knapp S.J."/>
            <person name="Lai Z."/>
            <person name="Le Paslier M.C."/>
            <person name="Lippi Y."/>
            <person name="Lorenzon L."/>
            <person name="Mandel J.R."/>
            <person name="Marage G."/>
            <person name="Marchand G."/>
            <person name="Marquand E."/>
            <person name="Bret-Mestries E."/>
            <person name="Morien E."/>
            <person name="Nambeesan S."/>
            <person name="Nguyen T."/>
            <person name="Pegot-Espagnet P."/>
            <person name="Pouilly N."/>
            <person name="Raftis F."/>
            <person name="Sallet E."/>
            <person name="Schiex T."/>
            <person name="Thomas J."/>
            <person name="Vandecasteele C."/>
            <person name="Vares D."/>
            <person name="Vear F."/>
            <person name="Vautrin S."/>
            <person name="Crespi M."/>
            <person name="Mangin B."/>
            <person name="Burke J.M."/>
            <person name="Salse J."/>
            <person name="Munos S."/>
            <person name="Vincourt P."/>
            <person name="Rieseberg L.H."/>
            <person name="Langlade N.B."/>
        </authorList>
    </citation>
    <scope>NUCLEOTIDE SEQUENCE</scope>
    <source>
        <tissue evidence="3">Leaves</tissue>
    </source>
</reference>
<keyword evidence="2 3" id="KW-0456">Lyase</keyword>
<accession>A0A9K3NZS7</accession>
<dbReference type="Gene3D" id="1.10.600.10">
    <property type="entry name" value="Farnesyl Diphosphate Synthase"/>
    <property type="match status" value="1"/>
</dbReference>
<organism evidence="3 4">
    <name type="scientific">Helianthus annuus</name>
    <name type="common">Common sunflower</name>
    <dbReference type="NCBI Taxonomy" id="4232"/>
    <lineage>
        <taxon>Eukaryota</taxon>
        <taxon>Viridiplantae</taxon>
        <taxon>Streptophyta</taxon>
        <taxon>Embryophyta</taxon>
        <taxon>Tracheophyta</taxon>
        <taxon>Spermatophyta</taxon>
        <taxon>Magnoliopsida</taxon>
        <taxon>eudicotyledons</taxon>
        <taxon>Gunneridae</taxon>
        <taxon>Pentapetalae</taxon>
        <taxon>asterids</taxon>
        <taxon>campanulids</taxon>
        <taxon>Asterales</taxon>
        <taxon>Asteraceae</taxon>
        <taxon>Asteroideae</taxon>
        <taxon>Heliantheae alliance</taxon>
        <taxon>Heliantheae</taxon>
        <taxon>Helianthus</taxon>
    </lineage>
</organism>
<keyword evidence="1" id="KW-0460">Magnesium</keyword>
<dbReference type="InterPro" id="IPR050148">
    <property type="entry name" value="Terpene_synthase-like"/>
</dbReference>
<proteinExistence type="predicted"/>
<keyword evidence="4" id="KW-1185">Reference proteome</keyword>
<dbReference type="Gene3D" id="1.50.10.130">
    <property type="entry name" value="Terpene synthase, N-terminal domain"/>
    <property type="match status" value="1"/>
</dbReference>
<dbReference type="InterPro" id="IPR036965">
    <property type="entry name" value="Terpene_synth_N_sf"/>
</dbReference>
<name>A0A9K3NZS7_HELAN</name>
<dbReference type="GO" id="GO:0010333">
    <property type="term" value="F:terpene synthase activity"/>
    <property type="evidence" value="ECO:0007669"/>
    <property type="project" value="InterPro"/>
</dbReference>
<dbReference type="GO" id="GO:0016114">
    <property type="term" value="P:terpenoid biosynthetic process"/>
    <property type="evidence" value="ECO:0007669"/>
    <property type="project" value="InterPro"/>
</dbReference>
<dbReference type="Gramene" id="mRNA:HanXRQr2_Chr02g0077811">
    <property type="protein sequence ID" value="CDS:HanXRQr2_Chr02g0077811.1"/>
    <property type="gene ID" value="HanXRQr2_Chr02g0077811"/>
</dbReference>
<reference evidence="3" key="2">
    <citation type="submission" date="2020-06" db="EMBL/GenBank/DDBJ databases">
        <title>Helianthus annuus Genome sequencing and assembly Release 2.</title>
        <authorList>
            <person name="Gouzy J."/>
            <person name="Langlade N."/>
            <person name="Munos S."/>
        </authorList>
    </citation>
    <scope>NUCLEOTIDE SEQUENCE</scope>
    <source>
        <tissue evidence="3">Leaves</tissue>
    </source>
</reference>
<evidence type="ECO:0000256" key="1">
    <source>
        <dbReference type="ARBA" id="ARBA00022842"/>
    </source>
</evidence>
<evidence type="ECO:0000256" key="2">
    <source>
        <dbReference type="ARBA" id="ARBA00023239"/>
    </source>
</evidence>
<evidence type="ECO:0000313" key="3">
    <source>
        <dbReference type="EMBL" id="KAF5819457.1"/>
    </source>
</evidence>
<sequence>MLPRAETKWFIEVYVRRRDMNPIVLELAKLDFNMVQAVYQDDLKYASRYEFSNNMKS</sequence>
<evidence type="ECO:0000313" key="4">
    <source>
        <dbReference type="Proteomes" id="UP000215914"/>
    </source>
</evidence>